<comment type="cofactor">
    <cofactor evidence="2">
        <name>[4Fe-4S] cluster</name>
        <dbReference type="ChEBI" id="CHEBI:49883"/>
    </cofactor>
</comment>
<dbReference type="SUPFAM" id="SSF54292">
    <property type="entry name" value="2Fe-2S ferredoxin-like"/>
    <property type="match status" value="1"/>
</dbReference>
<evidence type="ECO:0000256" key="9">
    <source>
        <dbReference type="ARBA" id="ARBA00023002"/>
    </source>
</evidence>
<dbReference type="InterPro" id="IPR012675">
    <property type="entry name" value="Beta-grasp_dom_sf"/>
</dbReference>
<evidence type="ECO:0000259" key="15">
    <source>
        <dbReference type="PROSITE" id="PS51379"/>
    </source>
</evidence>
<evidence type="ECO:0000313" key="16">
    <source>
        <dbReference type="EMBL" id="GAA2100775.1"/>
    </source>
</evidence>
<dbReference type="InterPro" id="IPR017896">
    <property type="entry name" value="4Fe4S_Fe-S-bd"/>
</dbReference>
<evidence type="ECO:0000256" key="6">
    <source>
        <dbReference type="ARBA" id="ARBA00022532"/>
    </source>
</evidence>
<evidence type="ECO:0000256" key="14">
    <source>
        <dbReference type="SAM" id="MobiDB-lite"/>
    </source>
</evidence>
<dbReference type="NCBIfam" id="TIGR00384">
    <property type="entry name" value="dhsB"/>
    <property type="match status" value="1"/>
</dbReference>
<comment type="cofactor">
    <cofactor evidence="13">
        <name>[2Fe-2S] cluster</name>
        <dbReference type="ChEBI" id="CHEBI:190135"/>
    </cofactor>
</comment>
<dbReference type="Gene3D" id="3.10.20.30">
    <property type="match status" value="1"/>
</dbReference>
<evidence type="ECO:0000256" key="1">
    <source>
        <dbReference type="ARBA" id="ARBA00001927"/>
    </source>
</evidence>
<evidence type="ECO:0000256" key="4">
    <source>
        <dbReference type="ARBA" id="ARBA00012792"/>
    </source>
</evidence>
<evidence type="ECO:0000256" key="12">
    <source>
        <dbReference type="ARBA" id="ARBA00023291"/>
    </source>
</evidence>
<dbReference type="EC" id="1.3.5.1" evidence="4"/>
<protein>
    <recommendedName>
        <fullName evidence="4">succinate dehydrogenase</fullName>
        <ecNumber evidence="4">1.3.5.1</ecNumber>
    </recommendedName>
</protein>
<keyword evidence="6" id="KW-0816">Tricarboxylic acid cycle</keyword>
<dbReference type="Pfam" id="PF13085">
    <property type="entry name" value="Fer2_3"/>
    <property type="match status" value="1"/>
</dbReference>
<comment type="cofactor">
    <cofactor evidence="1">
        <name>[3Fe-4S] cluster</name>
        <dbReference type="ChEBI" id="CHEBI:21137"/>
    </cofactor>
</comment>
<dbReference type="Gene3D" id="1.10.1060.10">
    <property type="entry name" value="Alpha-helical ferredoxin"/>
    <property type="match status" value="1"/>
</dbReference>
<evidence type="ECO:0000256" key="10">
    <source>
        <dbReference type="ARBA" id="ARBA00023004"/>
    </source>
</evidence>
<keyword evidence="5" id="KW-0004">4Fe-4S</keyword>
<evidence type="ECO:0000256" key="3">
    <source>
        <dbReference type="ARBA" id="ARBA00009433"/>
    </source>
</evidence>
<feature type="region of interest" description="Disordered" evidence="14">
    <location>
        <begin position="1"/>
        <end position="23"/>
    </location>
</feature>
<evidence type="ECO:0000256" key="2">
    <source>
        <dbReference type="ARBA" id="ARBA00001966"/>
    </source>
</evidence>
<dbReference type="Proteomes" id="UP001500984">
    <property type="component" value="Unassembled WGS sequence"/>
</dbReference>
<dbReference type="EMBL" id="BAAAPZ010000008">
    <property type="protein sequence ID" value="GAA2100775.1"/>
    <property type="molecule type" value="Genomic_DNA"/>
</dbReference>
<keyword evidence="17" id="KW-1185">Reference proteome</keyword>
<accession>A0ABN2WX56</accession>
<dbReference type="PROSITE" id="PS51379">
    <property type="entry name" value="4FE4S_FER_2"/>
    <property type="match status" value="1"/>
</dbReference>
<gene>
    <name evidence="16" type="ORF">GCM10009823_23340</name>
</gene>
<evidence type="ECO:0000256" key="13">
    <source>
        <dbReference type="ARBA" id="ARBA00034078"/>
    </source>
</evidence>
<name>A0ABN2WX56_9MICO</name>
<dbReference type="InterPro" id="IPR025192">
    <property type="entry name" value="Succ_DH/fum_Rdtase_N"/>
</dbReference>
<evidence type="ECO:0000256" key="11">
    <source>
        <dbReference type="ARBA" id="ARBA00023014"/>
    </source>
</evidence>
<dbReference type="InterPro" id="IPR017900">
    <property type="entry name" value="4Fe4S_Fe_S_CS"/>
</dbReference>
<dbReference type="PANTHER" id="PTHR11921">
    <property type="entry name" value="SUCCINATE DEHYDROGENASE IRON-SULFUR PROTEIN"/>
    <property type="match status" value="1"/>
</dbReference>
<keyword evidence="11" id="KW-0411">Iron-sulfur</keyword>
<keyword evidence="7" id="KW-0001">2Fe-2S</keyword>
<comment type="similarity">
    <text evidence="3">Belongs to the succinate dehydrogenase/fumarate reductase iron-sulfur protein family.</text>
</comment>
<dbReference type="InterPro" id="IPR050573">
    <property type="entry name" value="SDH/FRD_Iron-Sulfur"/>
</dbReference>
<comment type="caution">
    <text evidence="16">The sequence shown here is derived from an EMBL/GenBank/DDBJ whole genome shotgun (WGS) entry which is preliminary data.</text>
</comment>
<keyword evidence="12" id="KW-0003">3Fe-4S</keyword>
<sequence length="268" mass="29860">MADNTQTAEPASKIDLPAGQGGGGGAIPSFEVTAKIARFDPENDSEPHWEEYRVQMHGTDRVLDVLHKIKWEIDGSLSFRRSCAHGVCGSDAMRINGRNRLACKTLLKDFQKSATDPVEITVEAIKGLPLEKDLIVDMEPFFQSYREIMPFLITSGQEPTKERYQSQADRAIFDDTTKCILCASCTSSCPVFWTDGQYFGPAAIVNAHRFIFDSRDEGGDMRLEVLNDREGVWRCRTTFNCTDACPRGIQVTKAIAEVKQALLTRTLA</sequence>
<reference evidence="16 17" key="1">
    <citation type="journal article" date="2019" name="Int. J. Syst. Evol. Microbiol.">
        <title>The Global Catalogue of Microorganisms (GCM) 10K type strain sequencing project: providing services to taxonomists for standard genome sequencing and annotation.</title>
        <authorList>
            <consortium name="The Broad Institute Genomics Platform"/>
            <consortium name="The Broad Institute Genome Sequencing Center for Infectious Disease"/>
            <person name="Wu L."/>
            <person name="Ma J."/>
        </authorList>
    </citation>
    <scope>NUCLEOTIDE SEQUENCE [LARGE SCALE GENOMIC DNA]</scope>
    <source>
        <strain evidence="16 17">JCM 15900</strain>
    </source>
</reference>
<evidence type="ECO:0000313" key="17">
    <source>
        <dbReference type="Proteomes" id="UP001500984"/>
    </source>
</evidence>
<dbReference type="SUPFAM" id="SSF46548">
    <property type="entry name" value="alpha-helical ferredoxin"/>
    <property type="match status" value="1"/>
</dbReference>
<dbReference type="InterPro" id="IPR036010">
    <property type="entry name" value="2Fe-2S_ferredoxin-like_sf"/>
</dbReference>
<keyword evidence="10" id="KW-0408">Iron</keyword>
<evidence type="ECO:0000256" key="8">
    <source>
        <dbReference type="ARBA" id="ARBA00022723"/>
    </source>
</evidence>
<feature type="domain" description="4Fe-4S ferredoxin-type" evidence="15">
    <location>
        <begin position="169"/>
        <end position="191"/>
    </location>
</feature>
<evidence type="ECO:0000256" key="7">
    <source>
        <dbReference type="ARBA" id="ARBA00022714"/>
    </source>
</evidence>
<evidence type="ECO:0000256" key="5">
    <source>
        <dbReference type="ARBA" id="ARBA00022485"/>
    </source>
</evidence>
<proteinExistence type="inferred from homology"/>
<organism evidence="16 17">
    <name type="scientific">Brevibacterium salitolerans</name>
    <dbReference type="NCBI Taxonomy" id="1403566"/>
    <lineage>
        <taxon>Bacteria</taxon>
        <taxon>Bacillati</taxon>
        <taxon>Actinomycetota</taxon>
        <taxon>Actinomycetes</taxon>
        <taxon>Micrococcales</taxon>
        <taxon>Brevibacteriaceae</taxon>
        <taxon>Brevibacterium</taxon>
    </lineage>
</organism>
<dbReference type="PROSITE" id="PS00198">
    <property type="entry name" value="4FE4S_FER_1"/>
    <property type="match status" value="1"/>
</dbReference>
<dbReference type="NCBIfam" id="NF004616">
    <property type="entry name" value="PRK05950.1"/>
    <property type="match status" value="1"/>
</dbReference>
<dbReference type="RefSeq" id="WP_291798668.1">
    <property type="nucleotide sequence ID" value="NZ_BAAAPZ010000008.1"/>
</dbReference>
<keyword evidence="9" id="KW-0560">Oxidoreductase</keyword>
<dbReference type="InterPro" id="IPR009051">
    <property type="entry name" value="Helical_ferredxn"/>
</dbReference>
<keyword evidence="8" id="KW-0479">Metal-binding</keyword>
<dbReference type="PANTHER" id="PTHR11921:SF29">
    <property type="entry name" value="SUCCINATE DEHYDROGENASE [UBIQUINONE] IRON-SULFUR SUBUNIT, MITOCHONDRIAL"/>
    <property type="match status" value="1"/>
</dbReference>
<dbReference type="Pfam" id="PF13237">
    <property type="entry name" value="Fer4_10"/>
    <property type="match status" value="1"/>
</dbReference>
<dbReference type="InterPro" id="IPR004489">
    <property type="entry name" value="Succ_DH/fum_Rdtase_Fe-S"/>
</dbReference>